<dbReference type="AlphaFoldDB" id="A0A7I8JZL6"/>
<evidence type="ECO:0000256" key="3">
    <source>
        <dbReference type="PROSITE-ProRule" id="PRU00708"/>
    </source>
</evidence>
<dbReference type="EMBL" id="LR746264">
    <property type="protein sequence ID" value="CAA7389473.1"/>
    <property type="molecule type" value="Genomic_DNA"/>
</dbReference>
<keyword evidence="5" id="KW-1185">Reference proteome</keyword>
<dbReference type="InterPro" id="IPR002885">
    <property type="entry name" value="PPR_rpt"/>
</dbReference>
<dbReference type="InterPro" id="IPR050667">
    <property type="entry name" value="PPR-containing_protein"/>
</dbReference>
<dbReference type="InterPro" id="IPR011990">
    <property type="entry name" value="TPR-like_helical_dom_sf"/>
</dbReference>
<dbReference type="PANTHER" id="PTHR47939:SF13">
    <property type="entry name" value="OS03G0201400 PROTEIN"/>
    <property type="match status" value="1"/>
</dbReference>
<accession>A0A7I8JZL6</accession>
<dbReference type="PANTHER" id="PTHR47939">
    <property type="entry name" value="MEMBRANE-ASSOCIATED SALT-INDUCIBLE PROTEIN-LIKE"/>
    <property type="match status" value="1"/>
</dbReference>
<name>A0A7I8JZL6_SPIIN</name>
<dbReference type="Proteomes" id="UP000663760">
    <property type="component" value="Chromosome 1"/>
</dbReference>
<protein>
    <submittedName>
        <fullName evidence="4">Uncharacterized protein</fullName>
    </submittedName>
</protein>
<gene>
    <name evidence="4" type="ORF">SI8410_01001521</name>
</gene>
<comment type="similarity">
    <text evidence="1">Belongs to the PPR family. P subfamily.</text>
</comment>
<evidence type="ECO:0000313" key="4">
    <source>
        <dbReference type="EMBL" id="CAA7389473.1"/>
    </source>
</evidence>
<feature type="repeat" description="PPR" evidence="3">
    <location>
        <begin position="180"/>
        <end position="214"/>
    </location>
</feature>
<proteinExistence type="inferred from homology"/>
<dbReference type="Gene3D" id="1.25.40.10">
    <property type="entry name" value="Tetratricopeptide repeat domain"/>
    <property type="match status" value="1"/>
</dbReference>
<organism evidence="4 5">
    <name type="scientific">Spirodela intermedia</name>
    <name type="common">Intermediate duckweed</name>
    <dbReference type="NCBI Taxonomy" id="51605"/>
    <lineage>
        <taxon>Eukaryota</taxon>
        <taxon>Viridiplantae</taxon>
        <taxon>Streptophyta</taxon>
        <taxon>Embryophyta</taxon>
        <taxon>Tracheophyta</taxon>
        <taxon>Spermatophyta</taxon>
        <taxon>Magnoliopsida</taxon>
        <taxon>Liliopsida</taxon>
        <taxon>Araceae</taxon>
        <taxon>Lemnoideae</taxon>
        <taxon>Spirodela</taxon>
    </lineage>
</organism>
<evidence type="ECO:0000313" key="5">
    <source>
        <dbReference type="Proteomes" id="UP000663760"/>
    </source>
</evidence>
<reference evidence="4" key="1">
    <citation type="submission" date="2020-02" db="EMBL/GenBank/DDBJ databases">
        <authorList>
            <person name="Scholz U."/>
            <person name="Mascher M."/>
            <person name="Fiebig A."/>
        </authorList>
    </citation>
    <scope>NUCLEOTIDE SEQUENCE</scope>
</reference>
<dbReference type="OrthoDB" id="1911783at2759"/>
<evidence type="ECO:0000256" key="1">
    <source>
        <dbReference type="ARBA" id="ARBA00007626"/>
    </source>
</evidence>
<dbReference type="PROSITE" id="PS51375">
    <property type="entry name" value="PPR"/>
    <property type="match status" value="1"/>
</dbReference>
<keyword evidence="2" id="KW-0677">Repeat</keyword>
<evidence type="ECO:0000256" key="2">
    <source>
        <dbReference type="ARBA" id="ARBA00022737"/>
    </source>
</evidence>
<sequence>MAAAAASRIALHLLPRLRLRSSFHTETPVQLAIRTAIESNDHRRIPLILSAGGGGGGSSPPDEDPFSFLAHLPPPLTTRIVDDILQSLMSFCRPRSLSHPSFAALLSVLLPQPHPHLPAVNFPLALAVLQTAIRCGFSPPPSTRHSLSLFWVHLRHPHHGRKPPAVRLLLSMRGVGYRPDLLTLNFLVFSLCSSSEVEEAVGVLRGMAGAGCGPDCDSYCAVIDACCGSAVGDVPRAVALLREMVAGEGMVPRKGTVGKVVGALRREGQGRKAAKVVAFLDSEGVAVGFEEYEAVVEGCLECKEFVTAGKMVVKMSEVGFIPYIRVRHRVVEGLAGIGQQELAGTVRQSLAKIRS</sequence>